<gene>
    <name evidence="1" type="ORF">NIES2135_39340</name>
</gene>
<evidence type="ECO:0000313" key="2">
    <source>
        <dbReference type="Proteomes" id="UP000217895"/>
    </source>
</evidence>
<organism evidence="1 2">
    <name type="scientific">Leptolyngbya boryana NIES-2135</name>
    <dbReference type="NCBI Taxonomy" id="1973484"/>
    <lineage>
        <taxon>Bacteria</taxon>
        <taxon>Bacillati</taxon>
        <taxon>Cyanobacteriota</taxon>
        <taxon>Cyanophyceae</taxon>
        <taxon>Leptolyngbyales</taxon>
        <taxon>Leptolyngbyaceae</taxon>
        <taxon>Leptolyngbya group</taxon>
        <taxon>Leptolyngbya</taxon>
    </lineage>
</organism>
<evidence type="ECO:0000313" key="1">
    <source>
        <dbReference type="EMBL" id="BAY57070.1"/>
    </source>
</evidence>
<dbReference type="Proteomes" id="UP000217895">
    <property type="component" value="Chromosome"/>
</dbReference>
<protein>
    <submittedName>
        <fullName evidence="1">Uncharacterized protein</fullName>
    </submittedName>
</protein>
<proteinExistence type="predicted"/>
<dbReference type="EMBL" id="AP018203">
    <property type="protein sequence ID" value="BAY57070.1"/>
    <property type="molecule type" value="Genomic_DNA"/>
</dbReference>
<dbReference type="AlphaFoldDB" id="A0A1Z4JK14"/>
<name>A0A1Z4JK14_LEPBY</name>
<accession>A0A1Z4JK14</accession>
<sequence length="181" mass="20266">MSDSLKDRLKTDLQAIKTEGGNRTSRIREIIQTAATQSMTELKEGMGEIRATANQSISTVAQTLNDAETPESSEAPSFSTIFKGLGKRLVNQLRSQLVNLDAKLATQYGNRYETVKQRIGLFQLWYDKTKANAEASEIDPVQQKQAEIELKIANQGAFVARKEQQIRQQVKEYLNTVISKS</sequence>
<keyword evidence="2" id="KW-1185">Reference proteome</keyword>
<reference evidence="1 2" key="1">
    <citation type="submission" date="2017-06" db="EMBL/GenBank/DDBJ databases">
        <title>Genome sequencing of cyanobaciteial culture collection at National Institute for Environmental Studies (NIES).</title>
        <authorList>
            <person name="Hirose Y."/>
            <person name="Shimura Y."/>
            <person name="Fujisawa T."/>
            <person name="Nakamura Y."/>
            <person name="Kawachi M."/>
        </authorList>
    </citation>
    <scope>NUCLEOTIDE SEQUENCE [LARGE SCALE GENOMIC DNA]</scope>
    <source>
        <strain evidence="1 2">NIES-2135</strain>
    </source>
</reference>